<keyword evidence="3" id="KW-1185">Reference proteome</keyword>
<dbReference type="Proteomes" id="UP001597182">
    <property type="component" value="Unassembled WGS sequence"/>
</dbReference>
<dbReference type="InterPro" id="IPR019405">
    <property type="entry name" value="Lactonase_7-beta_prop"/>
</dbReference>
<dbReference type="PANTHER" id="PTHR30344:SF1">
    <property type="entry name" value="6-PHOSPHOGLUCONOLACTONASE"/>
    <property type="match status" value="1"/>
</dbReference>
<evidence type="ECO:0000256" key="1">
    <source>
        <dbReference type="ARBA" id="ARBA00005564"/>
    </source>
</evidence>
<gene>
    <name evidence="2" type="ORF">ACFQ34_19995</name>
</gene>
<reference evidence="3" key="1">
    <citation type="journal article" date="2019" name="Int. J. Syst. Evol. Microbiol.">
        <title>The Global Catalogue of Microorganisms (GCM) 10K type strain sequencing project: providing services to taxonomists for standard genome sequencing and annotation.</title>
        <authorList>
            <consortium name="The Broad Institute Genomics Platform"/>
            <consortium name="The Broad Institute Genome Sequencing Center for Infectious Disease"/>
            <person name="Wu L."/>
            <person name="Ma J."/>
        </authorList>
    </citation>
    <scope>NUCLEOTIDE SEQUENCE [LARGE SCALE GENOMIC DNA]</scope>
    <source>
        <strain evidence="3">CCUG 49018</strain>
    </source>
</reference>
<comment type="caution">
    <text evidence="2">The sequence shown here is derived from an EMBL/GenBank/DDBJ whole genome shotgun (WGS) entry which is preliminary data.</text>
</comment>
<organism evidence="2 3">
    <name type="scientific">Pseudonocardia benzenivorans</name>
    <dbReference type="NCBI Taxonomy" id="228005"/>
    <lineage>
        <taxon>Bacteria</taxon>
        <taxon>Bacillati</taxon>
        <taxon>Actinomycetota</taxon>
        <taxon>Actinomycetes</taxon>
        <taxon>Pseudonocardiales</taxon>
        <taxon>Pseudonocardiaceae</taxon>
        <taxon>Pseudonocardia</taxon>
    </lineage>
</organism>
<dbReference type="InterPro" id="IPR050282">
    <property type="entry name" value="Cycloisomerase_2"/>
</dbReference>
<evidence type="ECO:0000313" key="2">
    <source>
        <dbReference type="EMBL" id="MFD1235578.1"/>
    </source>
</evidence>
<dbReference type="SUPFAM" id="SSF51004">
    <property type="entry name" value="C-terminal (heme d1) domain of cytochrome cd1-nitrite reductase"/>
    <property type="match status" value="1"/>
</dbReference>
<accession>A0ABW3VL03</accession>
<sequence>MPDLPLIVGTYTTTLGHVHGHNDGILGTTLDTTTGTFGPVTLLARTRNPSYLALSPDGSRLYAADESADPGNRTGGTVSAFARDPGTGALTALNSRPSGAGTCHLTIDPSGRFVLTANYHSGSVCVFPVTEEGLGEPTADVTHEGSSVDPRRQTAAHAHMVAFDPVTGLLLVPDLGMDAVVGYVLGDDGTLTERPAARIDIPAGHGPRHLAFHPDGERLYVLCELGSTVVAARRDGEGYRRTAVVRTIPDDVTTLNQTAAIRVSPSGRWVLTSNRGHDSIAVLRVDGDSDEPVLVHTEPGRGNWPRELALSPDGRIVLLGNQDSDDLIAFTFDEDGGTLTHLGTLKTANPVCVAFPSPPAT</sequence>
<evidence type="ECO:0000313" key="3">
    <source>
        <dbReference type="Proteomes" id="UP001597182"/>
    </source>
</evidence>
<comment type="similarity">
    <text evidence="1">Belongs to the cycloisomerase 2 family.</text>
</comment>
<dbReference type="Pfam" id="PF10282">
    <property type="entry name" value="Lactonase"/>
    <property type="match status" value="1"/>
</dbReference>
<name>A0ABW3VL03_9PSEU</name>
<dbReference type="InterPro" id="IPR011048">
    <property type="entry name" value="Haem_d1_sf"/>
</dbReference>
<proteinExistence type="inferred from homology"/>
<dbReference type="InterPro" id="IPR015943">
    <property type="entry name" value="WD40/YVTN_repeat-like_dom_sf"/>
</dbReference>
<protein>
    <submittedName>
        <fullName evidence="2">Lactonase family protein</fullName>
    </submittedName>
</protein>
<dbReference type="RefSeq" id="WP_346093911.1">
    <property type="nucleotide sequence ID" value="NZ_BAABKS010000085.1"/>
</dbReference>
<dbReference type="Gene3D" id="2.130.10.10">
    <property type="entry name" value="YVTN repeat-like/Quinoprotein amine dehydrogenase"/>
    <property type="match status" value="1"/>
</dbReference>
<dbReference type="PANTHER" id="PTHR30344">
    <property type="entry name" value="6-PHOSPHOGLUCONOLACTONASE-RELATED"/>
    <property type="match status" value="1"/>
</dbReference>
<dbReference type="EMBL" id="JBHTMB010000166">
    <property type="protein sequence ID" value="MFD1235578.1"/>
    <property type="molecule type" value="Genomic_DNA"/>
</dbReference>